<dbReference type="AlphaFoldDB" id="A0A1J5RBW7"/>
<name>A0A1J5RBW7_9ZZZZ</name>
<sequence length="114" mass="12365">MSHRQRLDLATSRGWWVVDCAGGTRFLLDLDQGAVLREPAGGRRLPWDGVFVRGAYLVDEASGLPVISVGAQARWQIGDRLFVFTGKVTRIAAYRASTCSAPGVVRAPVRAVLV</sequence>
<protein>
    <submittedName>
        <fullName evidence="1">Uncharacterized protein</fullName>
    </submittedName>
</protein>
<reference evidence="1" key="1">
    <citation type="submission" date="2016-10" db="EMBL/GenBank/DDBJ databases">
        <title>Sequence of Gallionella enrichment culture.</title>
        <authorList>
            <person name="Poehlein A."/>
            <person name="Muehling M."/>
            <person name="Daniel R."/>
        </authorList>
    </citation>
    <scope>NUCLEOTIDE SEQUENCE</scope>
</reference>
<dbReference type="EMBL" id="MLJW01000323">
    <property type="protein sequence ID" value="OIQ89612.1"/>
    <property type="molecule type" value="Genomic_DNA"/>
</dbReference>
<proteinExistence type="predicted"/>
<gene>
    <name evidence="1" type="ORF">GALL_284990</name>
</gene>
<comment type="caution">
    <text evidence="1">The sequence shown here is derived from an EMBL/GenBank/DDBJ whole genome shotgun (WGS) entry which is preliminary data.</text>
</comment>
<accession>A0A1J5RBW7</accession>
<organism evidence="1">
    <name type="scientific">mine drainage metagenome</name>
    <dbReference type="NCBI Taxonomy" id="410659"/>
    <lineage>
        <taxon>unclassified sequences</taxon>
        <taxon>metagenomes</taxon>
        <taxon>ecological metagenomes</taxon>
    </lineage>
</organism>
<evidence type="ECO:0000313" key="1">
    <source>
        <dbReference type="EMBL" id="OIQ89612.1"/>
    </source>
</evidence>